<comment type="caution">
    <text evidence="2">The sequence shown here is derived from an EMBL/GenBank/DDBJ whole genome shotgun (WGS) entry which is preliminary data.</text>
</comment>
<dbReference type="NCBIfam" id="TIGR02778">
    <property type="entry name" value="ligD_pol"/>
    <property type="match status" value="1"/>
</dbReference>
<dbReference type="Proteomes" id="UP001499851">
    <property type="component" value="Unassembled WGS sequence"/>
</dbReference>
<dbReference type="PANTHER" id="PTHR42705:SF2">
    <property type="entry name" value="BIFUNCTIONAL NON-HOMOLOGOUS END JOINING PROTEIN LIGD"/>
    <property type="match status" value="1"/>
</dbReference>
<evidence type="ECO:0000259" key="1">
    <source>
        <dbReference type="Pfam" id="PF21686"/>
    </source>
</evidence>
<dbReference type="InterPro" id="IPR014145">
    <property type="entry name" value="LigD_pol_dom"/>
</dbReference>
<reference evidence="2 3" key="1">
    <citation type="journal article" date="2019" name="Int. J. Syst. Evol. Microbiol.">
        <title>The Global Catalogue of Microorganisms (GCM) 10K type strain sequencing project: providing services to taxonomists for standard genome sequencing and annotation.</title>
        <authorList>
            <consortium name="The Broad Institute Genomics Platform"/>
            <consortium name="The Broad Institute Genome Sequencing Center for Infectious Disease"/>
            <person name="Wu L."/>
            <person name="Ma J."/>
        </authorList>
    </citation>
    <scope>NUCLEOTIDE SEQUENCE [LARGE SCALE GENOMIC DNA]</scope>
    <source>
        <strain evidence="2 3">JCM 16001</strain>
    </source>
</reference>
<protein>
    <submittedName>
        <fullName evidence="2">Non-homologous end-joining DNA ligase</fullName>
    </submittedName>
</protein>
<dbReference type="Gene3D" id="3.90.920.10">
    <property type="entry name" value="DNA primase, PRIM domain"/>
    <property type="match status" value="1"/>
</dbReference>
<dbReference type="InterPro" id="IPR052171">
    <property type="entry name" value="NHEJ_LigD"/>
</dbReference>
<dbReference type="GO" id="GO:0016874">
    <property type="term" value="F:ligase activity"/>
    <property type="evidence" value="ECO:0007669"/>
    <property type="project" value="UniProtKB-KW"/>
</dbReference>
<gene>
    <name evidence="2" type="primary">ligD_1</name>
    <name evidence="2" type="ORF">GCM10009830_05290</name>
</gene>
<evidence type="ECO:0000313" key="2">
    <source>
        <dbReference type="EMBL" id="GAA1662906.1"/>
    </source>
</evidence>
<dbReference type="Pfam" id="PF21686">
    <property type="entry name" value="LigD_Prim-Pol"/>
    <property type="match status" value="1"/>
</dbReference>
<sequence length="306" mass="34102">MTERGAIRMPTISVEGRDIEVSRLDKELFPEDHVSKGDLIDHYRAVARAMLPHLAGRPLTMRRYPDGIGEGGFFQKDASDHFPEWITTEKIAAHNDSGAVDYVVCDDEATLVYLANQATVEFHVWPATVDDLEHPDRLVIDIDPPDGTDPRTLHRVARRLRDVYTEIGLTPFVQATGGRGYHVAAPLDRTTGFDAVRELALAIADRLAAADPDLLTTAQRKDKRGDRIFLDVNRNGQGQTFVAPYSLRARPGAAVATPLDWDELGRSTPGRYTTDRIRRRLVRKADPWSAMDDHACSADEALERLA</sequence>
<dbReference type="CDD" id="cd04861">
    <property type="entry name" value="LigD_Pol_like"/>
    <property type="match status" value="1"/>
</dbReference>
<accession>A0ABN2FZW4</accession>
<evidence type="ECO:0000313" key="3">
    <source>
        <dbReference type="Proteomes" id="UP001499851"/>
    </source>
</evidence>
<name>A0ABN2FZW4_9ACTN</name>
<dbReference type="PANTHER" id="PTHR42705">
    <property type="entry name" value="BIFUNCTIONAL NON-HOMOLOGOUS END JOINING PROTEIN LIGD"/>
    <property type="match status" value="1"/>
</dbReference>
<keyword evidence="3" id="KW-1185">Reference proteome</keyword>
<feature type="domain" description="DNA ligase D polymerase" evidence="1">
    <location>
        <begin position="36"/>
        <end position="288"/>
    </location>
</feature>
<keyword evidence="2" id="KW-0436">Ligase</keyword>
<proteinExistence type="predicted"/>
<organism evidence="2 3">
    <name type="scientific">Glycomyces endophyticus</name>
    <dbReference type="NCBI Taxonomy" id="480996"/>
    <lineage>
        <taxon>Bacteria</taxon>
        <taxon>Bacillati</taxon>
        <taxon>Actinomycetota</taxon>
        <taxon>Actinomycetes</taxon>
        <taxon>Glycomycetales</taxon>
        <taxon>Glycomycetaceae</taxon>
        <taxon>Glycomyces</taxon>
    </lineage>
</organism>
<dbReference type="EMBL" id="BAAAQF010000002">
    <property type="protein sequence ID" value="GAA1662906.1"/>
    <property type="molecule type" value="Genomic_DNA"/>
</dbReference>